<evidence type="ECO:0000313" key="3">
    <source>
        <dbReference type="Proteomes" id="UP000294360"/>
    </source>
</evidence>
<evidence type="ECO:0000313" key="2">
    <source>
        <dbReference type="EMBL" id="VFU10361.1"/>
    </source>
</evidence>
<organism evidence="2 3">
    <name type="scientific">Methylocella tundrae</name>
    <dbReference type="NCBI Taxonomy" id="227605"/>
    <lineage>
        <taxon>Bacteria</taxon>
        <taxon>Pseudomonadati</taxon>
        <taxon>Pseudomonadota</taxon>
        <taxon>Alphaproteobacteria</taxon>
        <taxon>Hyphomicrobiales</taxon>
        <taxon>Beijerinckiaceae</taxon>
        <taxon>Methylocella</taxon>
    </lineage>
</organism>
<sequence>MGELVAFKVPKGARSGRPPMARGRGEIIFFTGIRREAICEAALLCAPHEDNAKSSGKGQGKDSR</sequence>
<evidence type="ECO:0000256" key="1">
    <source>
        <dbReference type="SAM" id="MobiDB-lite"/>
    </source>
</evidence>
<feature type="region of interest" description="Disordered" evidence="1">
    <location>
        <begin position="1"/>
        <end position="21"/>
    </location>
</feature>
<dbReference type="Proteomes" id="UP000294360">
    <property type="component" value="Chromosome"/>
</dbReference>
<dbReference type="AlphaFoldDB" id="A0A4U8Z4D3"/>
<protein>
    <submittedName>
        <fullName evidence="2">Uncharacterized protein</fullName>
    </submittedName>
</protein>
<dbReference type="EMBL" id="LR536450">
    <property type="protein sequence ID" value="VFU10361.1"/>
    <property type="molecule type" value="Genomic_DNA"/>
</dbReference>
<reference evidence="2 3" key="1">
    <citation type="submission" date="2019-03" db="EMBL/GenBank/DDBJ databases">
        <authorList>
            <person name="Kox A.R. M."/>
        </authorList>
    </citation>
    <scope>NUCLEOTIDE SEQUENCE [LARGE SCALE GENOMIC DNA]</scope>
    <source>
        <strain evidence="2">MTUNDRAET4 annotated genome</strain>
    </source>
</reference>
<proteinExistence type="predicted"/>
<dbReference type="KEGG" id="mtun:MTUNDRAET4_3474"/>
<accession>A0A4U8Z4D3</accession>
<name>A0A4U8Z4D3_METTU</name>
<gene>
    <name evidence="2" type="ORF">MTUNDRAET4_3474</name>
</gene>